<name>A0A8H3IJI2_9LECA</name>
<evidence type="ECO:0000256" key="4">
    <source>
        <dbReference type="ARBA" id="ARBA00022787"/>
    </source>
</evidence>
<evidence type="ECO:0000256" key="6">
    <source>
        <dbReference type="ARBA" id="ARBA00022989"/>
    </source>
</evidence>
<dbReference type="InterPro" id="IPR019734">
    <property type="entry name" value="TPR_rpt"/>
</dbReference>
<dbReference type="Pfam" id="PF13432">
    <property type="entry name" value="TPR_16"/>
    <property type="match status" value="2"/>
</dbReference>
<keyword evidence="6 12" id="KW-1133">Transmembrane helix</keyword>
<dbReference type="OrthoDB" id="2942533at2759"/>
<evidence type="ECO:0000256" key="8">
    <source>
        <dbReference type="ARBA" id="ARBA00023136"/>
    </source>
</evidence>
<dbReference type="GO" id="GO:0045039">
    <property type="term" value="P:protein insertion into mitochondrial inner membrane"/>
    <property type="evidence" value="ECO:0007669"/>
    <property type="project" value="TreeGrafter"/>
</dbReference>
<dbReference type="PANTHER" id="PTHR46208">
    <property type="entry name" value="MITOCHONDRIAL IMPORT RECEPTOR SUBUNIT TOM70"/>
    <property type="match status" value="1"/>
</dbReference>
<feature type="transmembrane region" description="Helical" evidence="12">
    <location>
        <begin position="38"/>
        <end position="59"/>
    </location>
</feature>
<dbReference type="GO" id="GO:0030943">
    <property type="term" value="F:mitochondrion targeting sequence binding"/>
    <property type="evidence" value="ECO:0007669"/>
    <property type="project" value="TreeGrafter"/>
</dbReference>
<dbReference type="Pfam" id="PF14559">
    <property type="entry name" value="TPR_19"/>
    <property type="match status" value="1"/>
</dbReference>
<keyword evidence="3" id="KW-0677">Repeat</keyword>
<feature type="repeat" description="TPR" evidence="10">
    <location>
        <begin position="565"/>
        <end position="598"/>
    </location>
</feature>
<evidence type="ECO:0000256" key="2">
    <source>
        <dbReference type="ARBA" id="ARBA00022692"/>
    </source>
</evidence>
<keyword evidence="8 12" id="KW-0472">Membrane</keyword>
<dbReference type="GO" id="GO:0006886">
    <property type="term" value="P:intracellular protein transport"/>
    <property type="evidence" value="ECO:0007669"/>
    <property type="project" value="InterPro"/>
</dbReference>
<reference evidence="13" key="1">
    <citation type="submission" date="2021-03" db="EMBL/GenBank/DDBJ databases">
        <authorList>
            <person name="Tagirdzhanova G."/>
        </authorList>
    </citation>
    <scope>NUCLEOTIDE SEQUENCE</scope>
</reference>
<keyword evidence="2 12" id="KW-0812">Transmembrane</keyword>
<dbReference type="Gene3D" id="1.25.40.10">
    <property type="entry name" value="Tetratricopeptide repeat domain"/>
    <property type="match status" value="2"/>
</dbReference>
<keyword evidence="7" id="KW-0496">Mitochondrion</keyword>
<accession>A0A8H3IJI2</accession>
<dbReference type="AlphaFoldDB" id="A0A8H3IJI2"/>
<dbReference type="SMART" id="SM00028">
    <property type="entry name" value="TPR"/>
    <property type="match status" value="10"/>
</dbReference>
<evidence type="ECO:0000256" key="9">
    <source>
        <dbReference type="ARBA" id="ARBA00038030"/>
    </source>
</evidence>
<evidence type="ECO:0000256" key="3">
    <source>
        <dbReference type="ARBA" id="ARBA00022737"/>
    </source>
</evidence>
<organism evidence="13 14">
    <name type="scientific">Gomphillus americanus</name>
    <dbReference type="NCBI Taxonomy" id="1940652"/>
    <lineage>
        <taxon>Eukaryota</taxon>
        <taxon>Fungi</taxon>
        <taxon>Dikarya</taxon>
        <taxon>Ascomycota</taxon>
        <taxon>Pezizomycotina</taxon>
        <taxon>Lecanoromycetes</taxon>
        <taxon>OSLEUM clade</taxon>
        <taxon>Ostropomycetidae</taxon>
        <taxon>Ostropales</taxon>
        <taxon>Graphidaceae</taxon>
        <taxon>Gomphilloideae</taxon>
        <taxon>Gomphillus</taxon>
    </lineage>
</organism>
<feature type="repeat" description="TPR" evidence="10">
    <location>
        <begin position="490"/>
        <end position="523"/>
    </location>
</feature>
<comment type="caution">
    <text evidence="13">The sequence shown here is derived from an EMBL/GenBank/DDBJ whole genome shotgun (WGS) entry which is preliminary data.</text>
</comment>
<dbReference type="GO" id="GO:0015450">
    <property type="term" value="F:protein-transporting ATPase activity"/>
    <property type="evidence" value="ECO:0007669"/>
    <property type="project" value="InterPro"/>
</dbReference>
<protein>
    <submittedName>
        <fullName evidence="13">TOM (Translocase of outer membrane) complex component</fullName>
    </submittedName>
</protein>
<dbReference type="GO" id="GO:0005741">
    <property type="term" value="C:mitochondrial outer membrane"/>
    <property type="evidence" value="ECO:0007669"/>
    <property type="project" value="UniProtKB-SubCell"/>
</dbReference>
<evidence type="ECO:0000256" key="1">
    <source>
        <dbReference type="ARBA" id="ARBA00004572"/>
    </source>
</evidence>
<dbReference type="PROSITE" id="PS50005">
    <property type="entry name" value="TPR"/>
    <property type="match status" value="4"/>
</dbReference>
<keyword evidence="4" id="KW-1000">Mitochondrion outer membrane</keyword>
<feature type="repeat" description="TPR" evidence="10">
    <location>
        <begin position="422"/>
        <end position="455"/>
    </location>
</feature>
<proteinExistence type="inferred from homology"/>
<dbReference type="InterPro" id="IPR011990">
    <property type="entry name" value="TPR-like_helical_dom_sf"/>
</dbReference>
<dbReference type="PANTHER" id="PTHR46208:SF1">
    <property type="entry name" value="MITOCHONDRIAL IMPORT RECEPTOR SUBUNIT TOM70"/>
    <property type="match status" value="1"/>
</dbReference>
<evidence type="ECO:0000256" key="7">
    <source>
        <dbReference type="ARBA" id="ARBA00023128"/>
    </source>
</evidence>
<dbReference type="GO" id="GO:0030150">
    <property type="term" value="P:protein import into mitochondrial matrix"/>
    <property type="evidence" value="ECO:0007669"/>
    <property type="project" value="TreeGrafter"/>
</dbReference>
<feature type="compositionally biased region" description="Basic residues" evidence="11">
    <location>
        <begin position="72"/>
        <end position="82"/>
    </location>
</feature>
<evidence type="ECO:0000256" key="10">
    <source>
        <dbReference type="PROSITE-ProRule" id="PRU00339"/>
    </source>
</evidence>
<evidence type="ECO:0000256" key="5">
    <source>
        <dbReference type="ARBA" id="ARBA00022803"/>
    </source>
</evidence>
<feature type="region of interest" description="Disordered" evidence="11">
    <location>
        <begin position="65"/>
        <end position="93"/>
    </location>
</feature>
<sequence>MSAQPVPIPPSFRAVKPSVETSSSTWDRLTTWASENKAVVYAIAGLAVVVTGAGAIYYFNDSSRSQVGAGKRPSKKERRKAKKEKDAAEKGILNGITSSRDDLELVAKIRVETPSKEHEAKVEPAPEDDLPEVDETTVNTLSEQERKDMAAKLKVAGNKAYGDKRYDDAIELYGKAILCKPDAVFYSNRAACYNAKSDWQKVIEDTTAAINLDSEYVKALNRRANAYEHLEMYSEALLDYTASCIIDSFRNESSAQSVERLLKKVAEKKAKVIMEGKQRKLPSATFITNYIQSFRPRPPPPGLEETADLDENTGKGQLQIAISTMLSKTGEGYEKAAAGFAKSLELGELGEYEAFAYNMRGTFRYLQGNNEEALEDLSQSILLDPAYTQSYIKRASMHLEQGDRDAATKDFESAEESNKDDPDIYYHRAQLHFILGEHSEAAKDYQKSIDLDKDFIFSHIQLGVTQYKMGSIASSMATFRRTIKNFDKVPDVYNYYGELLLDQQKYEEAIEKFDTAIEKEKQTKPTTMNVLPLINKALALFQWKQDFPEAEKLCAKALIIDPECDIAVATMAQLLLQQGKITEALNYFERAAELSRTEGEVVSALSYAEATRTQLEVQQKYPALASRLAGAGVPTGPLI</sequence>
<evidence type="ECO:0000256" key="12">
    <source>
        <dbReference type="SAM" id="Phobius"/>
    </source>
</evidence>
<dbReference type="EMBL" id="CAJPDQ010000012">
    <property type="protein sequence ID" value="CAF9917825.1"/>
    <property type="molecule type" value="Genomic_DNA"/>
</dbReference>
<dbReference type="InterPro" id="IPR005687">
    <property type="entry name" value="Tom70"/>
</dbReference>
<evidence type="ECO:0000256" key="11">
    <source>
        <dbReference type="SAM" id="MobiDB-lite"/>
    </source>
</evidence>
<evidence type="ECO:0000313" key="14">
    <source>
        <dbReference type="Proteomes" id="UP000664169"/>
    </source>
</evidence>
<feature type="repeat" description="TPR" evidence="10">
    <location>
        <begin position="354"/>
        <end position="387"/>
    </location>
</feature>
<dbReference type="NCBIfam" id="TIGR00990">
    <property type="entry name" value="3a0801s09"/>
    <property type="match status" value="1"/>
</dbReference>
<keyword evidence="14" id="KW-1185">Reference proteome</keyword>
<dbReference type="SUPFAM" id="SSF48452">
    <property type="entry name" value="TPR-like"/>
    <property type="match status" value="1"/>
</dbReference>
<keyword evidence="5 10" id="KW-0802">TPR repeat</keyword>
<dbReference type="Proteomes" id="UP000664169">
    <property type="component" value="Unassembled WGS sequence"/>
</dbReference>
<gene>
    <name evidence="13" type="primary">TOM70</name>
    <name evidence="13" type="ORF">GOMPHAMPRED_001388</name>
</gene>
<comment type="similarity">
    <text evidence="9">Belongs to the Tom70 family.</text>
</comment>
<comment type="subcellular location">
    <subcellularLocation>
        <location evidence="1">Mitochondrion outer membrane</location>
        <topology evidence="1">Single-pass membrane protein</topology>
    </subcellularLocation>
</comment>
<evidence type="ECO:0000313" key="13">
    <source>
        <dbReference type="EMBL" id="CAF9917825.1"/>
    </source>
</evidence>